<protein>
    <submittedName>
        <fullName evidence="1">Uncharacterized protein</fullName>
    </submittedName>
</protein>
<evidence type="ECO:0000313" key="1">
    <source>
        <dbReference type="EMBL" id="KAH9424418.1"/>
    </source>
</evidence>
<evidence type="ECO:0000313" key="2">
    <source>
        <dbReference type="Proteomes" id="UP000887458"/>
    </source>
</evidence>
<dbReference type="EMBL" id="NJHN03000029">
    <property type="protein sequence ID" value="KAH9424418.1"/>
    <property type="molecule type" value="Genomic_DNA"/>
</dbReference>
<reference evidence="1 2" key="2">
    <citation type="journal article" date="2022" name="Mol. Biol. Evol.">
        <title>Comparative Genomics Reveals Insights into the Divergent Evolution of Astigmatic Mites and Household Pest Adaptations.</title>
        <authorList>
            <person name="Xiong Q."/>
            <person name="Wan A.T."/>
            <person name="Liu X."/>
            <person name="Fung C.S."/>
            <person name="Xiao X."/>
            <person name="Malainual N."/>
            <person name="Hou J."/>
            <person name="Wang L."/>
            <person name="Wang M."/>
            <person name="Yang K.Y."/>
            <person name="Cui Y."/>
            <person name="Leung E.L."/>
            <person name="Nong W."/>
            <person name="Shin S.K."/>
            <person name="Au S.W."/>
            <person name="Jeong K.Y."/>
            <person name="Chew F.T."/>
            <person name="Hui J.H."/>
            <person name="Leung T.F."/>
            <person name="Tungtrongchitr A."/>
            <person name="Zhong N."/>
            <person name="Liu Z."/>
            <person name="Tsui S.K."/>
        </authorList>
    </citation>
    <scope>NUCLEOTIDE SEQUENCE [LARGE SCALE GENOMIC DNA]</scope>
    <source>
        <strain evidence="1">Derp</strain>
    </source>
</reference>
<proteinExistence type="predicted"/>
<accession>A0ABQ8JP85</accession>
<name>A0ABQ8JP85_DERPT</name>
<comment type="caution">
    <text evidence="1">The sequence shown here is derived from an EMBL/GenBank/DDBJ whole genome shotgun (WGS) entry which is preliminary data.</text>
</comment>
<keyword evidence="2" id="KW-1185">Reference proteome</keyword>
<dbReference type="Proteomes" id="UP000887458">
    <property type="component" value="Unassembled WGS sequence"/>
</dbReference>
<organism evidence="1 2">
    <name type="scientific">Dermatophagoides pteronyssinus</name>
    <name type="common">European house dust mite</name>
    <dbReference type="NCBI Taxonomy" id="6956"/>
    <lineage>
        <taxon>Eukaryota</taxon>
        <taxon>Metazoa</taxon>
        <taxon>Ecdysozoa</taxon>
        <taxon>Arthropoda</taxon>
        <taxon>Chelicerata</taxon>
        <taxon>Arachnida</taxon>
        <taxon>Acari</taxon>
        <taxon>Acariformes</taxon>
        <taxon>Sarcoptiformes</taxon>
        <taxon>Astigmata</taxon>
        <taxon>Psoroptidia</taxon>
        <taxon>Analgoidea</taxon>
        <taxon>Pyroglyphidae</taxon>
        <taxon>Dermatophagoidinae</taxon>
        <taxon>Dermatophagoides</taxon>
    </lineage>
</organism>
<sequence>MKISFNSFIQQPLMDAVYTHSNPYQCIITLSTLSDYQPACLPDSRLPYNTHRQINRQAD</sequence>
<reference evidence="1 2" key="1">
    <citation type="journal article" date="2018" name="J. Allergy Clin. Immunol.">
        <title>High-quality assembly of Dermatophagoides pteronyssinus genome and transcriptome reveals a wide range of novel allergens.</title>
        <authorList>
            <person name="Liu X.Y."/>
            <person name="Yang K.Y."/>
            <person name="Wang M.Q."/>
            <person name="Kwok J.S."/>
            <person name="Zeng X."/>
            <person name="Yang Z."/>
            <person name="Xiao X.J."/>
            <person name="Lau C.P."/>
            <person name="Li Y."/>
            <person name="Huang Z.M."/>
            <person name="Ba J.G."/>
            <person name="Yim A.K."/>
            <person name="Ouyang C.Y."/>
            <person name="Ngai S.M."/>
            <person name="Chan T.F."/>
            <person name="Leung E.L."/>
            <person name="Liu L."/>
            <person name="Liu Z.G."/>
            <person name="Tsui S.K."/>
        </authorList>
    </citation>
    <scope>NUCLEOTIDE SEQUENCE [LARGE SCALE GENOMIC DNA]</scope>
    <source>
        <strain evidence="1">Derp</strain>
    </source>
</reference>
<gene>
    <name evidence="1" type="ORF">DERP_004602</name>
</gene>